<dbReference type="GO" id="GO:0005829">
    <property type="term" value="C:cytosol"/>
    <property type="evidence" value="ECO:0007669"/>
    <property type="project" value="TreeGrafter"/>
</dbReference>
<dbReference type="InterPro" id="IPR036812">
    <property type="entry name" value="NAD(P)_OxRdtase_dom_sf"/>
</dbReference>
<protein>
    <submittedName>
        <fullName evidence="3">Aldo/keto reductase</fullName>
    </submittedName>
</protein>
<dbReference type="AlphaFoldDB" id="A0A9D1SIK5"/>
<dbReference type="PANTHER" id="PTHR43364:SF4">
    <property type="entry name" value="NAD(P)-LINKED OXIDOREDUCTASE SUPERFAMILY PROTEIN"/>
    <property type="match status" value="1"/>
</dbReference>
<dbReference type="Gene3D" id="3.20.20.100">
    <property type="entry name" value="NADP-dependent oxidoreductase domain"/>
    <property type="match status" value="1"/>
</dbReference>
<sequence length="315" mass="34335">MQYTELKYVKLPVSRVVLGTSIAPFLHGQDCSGILSAALDCGINTIDTARVYGLSENVIGDWLEASGKREEVVILSKGCHPGLLWQKRISVKALHYDIQKSLSALKTDRIDIYLLHRDNPRVPVGILVEELNALHAKGTIGAFGGSNWTERRLEEANEYAYSHNLVPFTASSPNYSLAEQYRVVLGGGVTISGKRGASEREFYAKSGIAVFAYSSLARGFLSGRIKSADCLAGRLHGVPREFRGKENYIRLSRCEELASAKGVTVAQIALAYILSQKMNAFAVVASVKPSRLAQNAAAADIKLTAEELDYLDLLS</sequence>
<organism evidence="3 4">
    <name type="scientific">Candidatus Coproplasma excrementigallinarum</name>
    <dbReference type="NCBI Taxonomy" id="2840747"/>
    <lineage>
        <taxon>Bacteria</taxon>
        <taxon>Bacillati</taxon>
        <taxon>Bacillota</taxon>
        <taxon>Clostridia</taxon>
        <taxon>Eubacteriales</taxon>
        <taxon>Candidatus Coproplasma</taxon>
    </lineage>
</organism>
<evidence type="ECO:0000313" key="3">
    <source>
        <dbReference type="EMBL" id="HIU61789.1"/>
    </source>
</evidence>
<dbReference type="EMBL" id="DVNE01000039">
    <property type="protein sequence ID" value="HIU61789.1"/>
    <property type="molecule type" value="Genomic_DNA"/>
</dbReference>
<dbReference type="InterPro" id="IPR023210">
    <property type="entry name" value="NADP_OxRdtase_dom"/>
</dbReference>
<dbReference type="CDD" id="cd19082">
    <property type="entry name" value="AKR_AKR10A1_2"/>
    <property type="match status" value="1"/>
</dbReference>
<evidence type="ECO:0000313" key="4">
    <source>
        <dbReference type="Proteomes" id="UP000824110"/>
    </source>
</evidence>
<keyword evidence="1" id="KW-0560">Oxidoreductase</keyword>
<comment type="caution">
    <text evidence="3">The sequence shown here is derived from an EMBL/GenBank/DDBJ whole genome shotgun (WGS) entry which is preliminary data.</text>
</comment>
<proteinExistence type="predicted"/>
<gene>
    <name evidence="3" type="ORF">IAB69_03985</name>
</gene>
<dbReference type="GO" id="GO:0016491">
    <property type="term" value="F:oxidoreductase activity"/>
    <property type="evidence" value="ECO:0007669"/>
    <property type="project" value="UniProtKB-KW"/>
</dbReference>
<dbReference type="SUPFAM" id="SSF51430">
    <property type="entry name" value="NAD(P)-linked oxidoreductase"/>
    <property type="match status" value="1"/>
</dbReference>
<dbReference type="PRINTS" id="PR00069">
    <property type="entry name" value="ALDKETRDTASE"/>
</dbReference>
<dbReference type="InterPro" id="IPR050523">
    <property type="entry name" value="AKR_Detox_Biosynth"/>
</dbReference>
<dbReference type="PANTHER" id="PTHR43364">
    <property type="entry name" value="NADH-SPECIFIC METHYLGLYOXAL REDUCTASE-RELATED"/>
    <property type="match status" value="1"/>
</dbReference>
<reference evidence="3" key="2">
    <citation type="journal article" date="2021" name="PeerJ">
        <title>Extensive microbial diversity within the chicken gut microbiome revealed by metagenomics and culture.</title>
        <authorList>
            <person name="Gilroy R."/>
            <person name="Ravi A."/>
            <person name="Getino M."/>
            <person name="Pursley I."/>
            <person name="Horton D.L."/>
            <person name="Alikhan N.F."/>
            <person name="Baker D."/>
            <person name="Gharbi K."/>
            <person name="Hall N."/>
            <person name="Watson M."/>
            <person name="Adriaenssens E.M."/>
            <person name="Foster-Nyarko E."/>
            <person name="Jarju S."/>
            <person name="Secka A."/>
            <person name="Antonio M."/>
            <person name="Oren A."/>
            <person name="Chaudhuri R.R."/>
            <person name="La Ragione R."/>
            <person name="Hildebrand F."/>
            <person name="Pallen M.J."/>
        </authorList>
    </citation>
    <scope>NUCLEOTIDE SEQUENCE</scope>
    <source>
        <strain evidence="3">CHK195-12923</strain>
    </source>
</reference>
<name>A0A9D1SIK5_9FIRM</name>
<evidence type="ECO:0000256" key="1">
    <source>
        <dbReference type="ARBA" id="ARBA00023002"/>
    </source>
</evidence>
<accession>A0A9D1SIK5</accession>
<reference evidence="3" key="1">
    <citation type="submission" date="2020-10" db="EMBL/GenBank/DDBJ databases">
        <authorList>
            <person name="Gilroy R."/>
        </authorList>
    </citation>
    <scope>NUCLEOTIDE SEQUENCE</scope>
    <source>
        <strain evidence="3">CHK195-12923</strain>
    </source>
</reference>
<dbReference type="InterPro" id="IPR020471">
    <property type="entry name" value="AKR"/>
</dbReference>
<dbReference type="Proteomes" id="UP000824110">
    <property type="component" value="Unassembled WGS sequence"/>
</dbReference>
<dbReference type="Pfam" id="PF00248">
    <property type="entry name" value="Aldo_ket_red"/>
    <property type="match status" value="1"/>
</dbReference>
<evidence type="ECO:0000259" key="2">
    <source>
        <dbReference type="Pfam" id="PF00248"/>
    </source>
</evidence>
<feature type="domain" description="NADP-dependent oxidoreductase" evidence="2">
    <location>
        <begin position="34"/>
        <end position="312"/>
    </location>
</feature>